<dbReference type="EMBL" id="FNZR01000009">
    <property type="protein sequence ID" value="SEL72674.1"/>
    <property type="molecule type" value="Genomic_DNA"/>
</dbReference>
<evidence type="ECO:0000256" key="3">
    <source>
        <dbReference type="ARBA" id="ARBA00023315"/>
    </source>
</evidence>
<evidence type="ECO:0000256" key="1">
    <source>
        <dbReference type="ARBA" id="ARBA00008694"/>
    </source>
</evidence>
<reference evidence="6" key="1">
    <citation type="submission" date="2016-10" db="EMBL/GenBank/DDBJ databases">
        <authorList>
            <person name="Varghese N."/>
            <person name="Submissions S."/>
        </authorList>
    </citation>
    <scope>NUCLEOTIDE SEQUENCE [LARGE SCALE GENOMIC DNA]</scope>
    <source>
        <strain evidence="6">Jip14</strain>
    </source>
</reference>
<dbReference type="GO" id="GO:0008080">
    <property type="term" value="F:N-acetyltransferase activity"/>
    <property type="evidence" value="ECO:0007669"/>
    <property type="project" value="TreeGrafter"/>
</dbReference>
<dbReference type="PANTHER" id="PTHR10545">
    <property type="entry name" value="DIAMINE N-ACETYLTRANSFERASE"/>
    <property type="match status" value="1"/>
</dbReference>
<evidence type="ECO:0000313" key="5">
    <source>
        <dbReference type="EMBL" id="SEL72674.1"/>
    </source>
</evidence>
<dbReference type="InterPro" id="IPR000182">
    <property type="entry name" value="GNAT_dom"/>
</dbReference>
<proteinExistence type="inferred from homology"/>
<dbReference type="RefSeq" id="WP_090607785.1">
    <property type="nucleotide sequence ID" value="NZ_FNZR01000009.1"/>
</dbReference>
<dbReference type="PROSITE" id="PS51186">
    <property type="entry name" value="GNAT"/>
    <property type="match status" value="1"/>
</dbReference>
<evidence type="ECO:0000313" key="6">
    <source>
        <dbReference type="Proteomes" id="UP000198916"/>
    </source>
</evidence>
<evidence type="ECO:0000256" key="2">
    <source>
        <dbReference type="ARBA" id="ARBA00022679"/>
    </source>
</evidence>
<keyword evidence="3 5" id="KW-0012">Acyltransferase</keyword>
<dbReference type="CDD" id="cd04301">
    <property type="entry name" value="NAT_SF"/>
    <property type="match status" value="1"/>
</dbReference>
<dbReference type="Proteomes" id="UP000198916">
    <property type="component" value="Unassembled WGS sequence"/>
</dbReference>
<dbReference type="FunFam" id="3.40.630.30:FF:000064">
    <property type="entry name" value="GNAT family acetyltransferase"/>
    <property type="match status" value="1"/>
</dbReference>
<dbReference type="SUPFAM" id="SSF55729">
    <property type="entry name" value="Acyl-CoA N-acyltransferases (Nat)"/>
    <property type="match status" value="1"/>
</dbReference>
<keyword evidence="2 5" id="KW-0808">Transferase</keyword>
<comment type="similarity">
    <text evidence="1">Belongs to the acetyltransferase family.</text>
</comment>
<sequence>MQNQTASYLNGQIHIRKAIKEDCRRLQRLIYELAVYSKAPEEMTVTLAEFEDAGFGAMPVWDAYVAEDSGLIIGYALYYASYSTMTGRQLYLEELYVCETHRSGGIGKLLFERIIKQSIEGGYTGISGLVLRWNESAIRFYKKYDVELDSKWLNASFSKETLSAIYEQKLLSSID</sequence>
<dbReference type="AlphaFoldDB" id="A0A1H7SLQ6"/>
<name>A0A1H7SLQ6_9SPHI</name>
<dbReference type="OrthoDB" id="9805924at2"/>
<dbReference type="Gene3D" id="3.40.630.30">
    <property type="match status" value="1"/>
</dbReference>
<dbReference type="PANTHER" id="PTHR10545:SF29">
    <property type="entry name" value="GH14572P-RELATED"/>
    <property type="match status" value="1"/>
</dbReference>
<dbReference type="InterPro" id="IPR016181">
    <property type="entry name" value="Acyl_CoA_acyltransferase"/>
</dbReference>
<evidence type="ECO:0000259" key="4">
    <source>
        <dbReference type="PROSITE" id="PS51186"/>
    </source>
</evidence>
<accession>A0A1H7SLQ6</accession>
<protein>
    <submittedName>
        <fullName evidence="5">L-amino acid N-acyltransferase YncA</fullName>
    </submittedName>
</protein>
<dbReference type="STRING" id="332977.SAMN05421740_10916"/>
<dbReference type="InterPro" id="IPR051016">
    <property type="entry name" value="Diverse_Substrate_AcTransf"/>
</dbReference>
<feature type="domain" description="N-acetyltransferase" evidence="4">
    <location>
        <begin position="13"/>
        <end position="172"/>
    </location>
</feature>
<organism evidence="5 6">
    <name type="scientific">Parapedobacter koreensis</name>
    <dbReference type="NCBI Taxonomy" id="332977"/>
    <lineage>
        <taxon>Bacteria</taxon>
        <taxon>Pseudomonadati</taxon>
        <taxon>Bacteroidota</taxon>
        <taxon>Sphingobacteriia</taxon>
        <taxon>Sphingobacteriales</taxon>
        <taxon>Sphingobacteriaceae</taxon>
        <taxon>Parapedobacter</taxon>
    </lineage>
</organism>
<gene>
    <name evidence="5" type="ORF">SAMN05421740_10916</name>
</gene>
<keyword evidence="6" id="KW-1185">Reference proteome</keyword>
<dbReference type="Pfam" id="PF00583">
    <property type="entry name" value="Acetyltransf_1"/>
    <property type="match status" value="1"/>
</dbReference>